<feature type="transmembrane region" description="Helical" evidence="6">
    <location>
        <begin position="417"/>
        <end position="435"/>
    </location>
</feature>
<organism evidence="7 8">
    <name type="scientific">Dysgonomonas alginatilytica</name>
    <dbReference type="NCBI Taxonomy" id="1605892"/>
    <lineage>
        <taxon>Bacteria</taxon>
        <taxon>Pseudomonadati</taxon>
        <taxon>Bacteroidota</taxon>
        <taxon>Bacteroidia</taxon>
        <taxon>Bacteroidales</taxon>
        <taxon>Dysgonomonadaceae</taxon>
        <taxon>Dysgonomonas</taxon>
    </lineage>
</organism>
<dbReference type="InterPro" id="IPR050833">
    <property type="entry name" value="Poly_Biosynth_Transport"/>
</dbReference>
<dbReference type="InterPro" id="IPR048122">
    <property type="entry name" value="WZX-like"/>
</dbReference>
<reference evidence="7 8" key="1">
    <citation type="submission" date="2018-03" db="EMBL/GenBank/DDBJ databases">
        <title>Genomic Encyclopedia of Archaeal and Bacterial Type Strains, Phase II (KMG-II): from individual species to whole genera.</title>
        <authorList>
            <person name="Goeker M."/>
        </authorList>
    </citation>
    <scope>NUCLEOTIDE SEQUENCE [LARGE SCALE GENOMIC DNA]</scope>
    <source>
        <strain evidence="7 8">DSM 100214</strain>
    </source>
</reference>
<feature type="transmembrane region" description="Helical" evidence="6">
    <location>
        <begin position="282"/>
        <end position="301"/>
    </location>
</feature>
<feature type="transmembrane region" description="Helical" evidence="6">
    <location>
        <begin position="392"/>
        <end position="411"/>
    </location>
</feature>
<feature type="transmembrane region" description="Helical" evidence="6">
    <location>
        <begin position="109"/>
        <end position="129"/>
    </location>
</feature>
<keyword evidence="5 6" id="KW-0472">Membrane</keyword>
<evidence type="ECO:0000313" key="8">
    <source>
        <dbReference type="Proteomes" id="UP000247973"/>
    </source>
</evidence>
<dbReference type="EMBL" id="QICL01000023">
    <property type="protein sequence ID" value="PXV61970.1"/>
    <property type="molecule type" value="Genomic_DNA"/>
</dbReference>
<feature type="transmembrane region" description="Helical" evidence="6">
    <location>
        <begin position="322"/>
        <end position="345"/>
    </location>
</feature>
<keyword evidence="4 6" id="KW-1133">Transmembrane helix</keyword>
<evidence type="ECO:0000313" key="7">
    <source>
        <dbReference type="EMBL" id="PXV61970.1"/>
    </source>
</evidence>
<evidence type="ECO:0000256" key="2">
    <source>
        <dbReference type="ARBA" id="ARBA00022475"/>
    </source>
</evidence>
<dbReference type="NCBIfam" id="NF041503">
    <property type="entry name" value="WZX_like"/>
    <property type="match status" value="1"/>
</dbReference>
<feature type="transmembrane region" description="Helical" evidence="6">
    <location>
        <begin position="178"/>
        <end position="195"/>
    </location>
</feature>
<feature type="transmembrane region" description="Helical" evidence="6">
    <location>
        <begin position="201"/>
        <end position="223"/>
    </location>
</feature>
<keyword evidence="3 6" id="KW-0812">Transmembrane</keyword>
<dbReference type="PANTHER" id="PTHR30250">
    <property type="entry name" value="PST FAMILY PREDICTED COLANIC ACID TRANSPORTER"/>
    <property type="match status" value="1"/>
</dbReference>
<evidence type="ECO:0000256" key="4">
    <source>
        <dbReference type="ARBA" id="ARBA00022989"/>
    </source>
</evidence>
<accession>A0A2V3PKD7</accession>
<dbReference type="Proteomes" id="UP000247973">
    <property type="component" value="Unassembled WGS sequence"/>
</dbReference>
<keyword evidence="2" id="KW-1003">Cell membrane</keyword>
<dbReference type="GO" id="GO:0005886">
    <property type="term" value="C:plasma membrane"/>
    <property type="evidence" value="ECO:0007669"/>
    <property type="project" value="UniProtKB-SubCell"/>
</dbReference>
<protein>
    <submittedName>
        <fullName evidence="7">Na+-driven multidrug efflux pump</fullName>
    </submittedName>
</protein>
<comment type="subcellular location">
    <subcellularLocation>
        <location evidence="1">Cell membrane</location>
        <topology evidence="1">Multi-pass membrane protein</topology>
    </subcellularLocation>
</comment>
<sequence length="467" mass="52592">MSKIVITRKDVVWGYVAQGCNIGANIFILPAIFRYLPSDTLGIWYIFVNLGMFATLIGLAFQSTFSRNISYAFGGATSLIKDGVDFQAEVMKESNFPLIKSLIYTMRRFYGYVSIGMMLLLITVGTLYISYLSNNLPDQNIIITSWILYSLSIVFSFYCLYLSCILQGRGYIKEYNQLIIISRVVYMLLTFALLYSGYGILGIAVANCISALINFVLGYFLAYKDGLKSELKKTEILTKDLMSIIWQNTYKLGLANMALYFSTKGSLFYASLFLPLATIAKYGLSIQVVNVLTTVSLLYYSSYSTYISQSWVTRDFDVIRRIYSKSLVLFLLLYILGCTAVLLFGDWGLEVIGSGTTFLPTLPLAVLFIVYLFDSNQALALNLISSENKVPYLASSLWSALGIFILMPVLIRYFDLGILGAILAIGIVQLCYQNWKWVLTVSEGIDMTYGQQIKYGISNWIGKERSW</sequence>
<dbReference type="RefSeq" id="WP_110311687.1">
    <property type="nucleotide sequence ID" value="NZ_QICL01000023.1"/>
</dbReference>
<evidence type="ECO:0000256" key="3">
    <source>
        <dbReference type="ARBA" id="ARBA00022692"/>
    </source>
</evidence>
<keyword evidence="8" id="KW-1185">Reference proteome</keyword>
<feature type="transmembrane region" description="Helical" evidence="6">
    <location>
        <begin position="12"/>
        <end position="36"/>
    </location>
</feature>
<name>A0A2V3PKD7_9BACT</name>
<evidence type="ECO:0000256" key="6">
    <source>
        <dbReference type="SAM" id="Phobius"/>
    </source>
</evidence>
<dbReference type="AlphaFoldDB" id="A0A2V3PKD7"/>
<evidence type="ECO:0000256" key="1">
    <source>
        <dbReference type="ARBA" id="ARBA00004651"/>
    </source>
</evidence>
<dbReference type="PANTHER" id="PTHR30250:SF26">
    <property type="entry name" value="PSMA PROTEIN"/>
    <property type="match status" value="1"/>
</dbReference>
<dbReference type="OrthoDB" id="2864264at2"/>
<feature type="transmembrane region" description="Helical" evidence="6">
    <location>
        <begin position="42"/>
        <end position="61"/>
    </location>
</feature>
<feature type="transmembrane region" description="Helical" evidence="6">
    <location>
        <begin position="351"/>
        <end position="372"/>
    </location>
</feature>
<evidence type="ECO:0000256" key="5">
    <source>
        <dbReference type="ARBA" id="ARBA00023136"/>
    </source>
</evidence>
<proteinExistence type="predicted"/>
<feature type="transmembrane region" description="Helical" evidence="6">
    <location>
        <begin position="141"/>
        <end position="166"/>
    </location>
</feature>
<gene>
    <name evidence="7" type="ORF">CLV62_12313</name>
</gene>
<comment type="caution">
    <text evidence="7">The sequence shown here is derived from an EMBL/GenBank/DDBJ whole genome shotgun (WGS) entry which is preliminary data.</text>
</comment>